<gene>
    <name evidence="8" type="ORF">LX66_1350</name>
</gene>
<feature type="domain" description="Sigma-54 factor interaction" evidence="6">
    <location>
        <begin position="144"/>
        <end position="373"/>
    </location>
</feature>
<comment type="caution">
    <text evidence="8">The sequence shown here is derived from an EMBL/GenBank/DDBJ whole genome shotgun (WGS) entry which is preliminary data.</text>
</comment>
<dbReference type="PROSITE" id="PS50045">
    <property type="entry name" value="SIGMA54_INTERACT_4"/>
    <property type="match status" value="1"/>
</dbReference>
<feature type="domain" description="Response regulatory" evidence="7">
    <location>
        <begin position="5"/>
        <end position="119"/>
    </location>
</feature>
<accession>A0A562TEK7</accession>
<dbReference type="OrthoDB" id="9767106at2"/>
<organism evidence="8 9">
    <name type="scientific">Chitinophaga japonensis</name>
    <name type="common">Flexibacter japonensis</name>
    <dbReference type="NCBI Taxonomy" id="104662"/>
    <lineage>
        <taxon>Bacteria</taxon>
        <taxon>Pseudomonadati</taxon>
        <taxon>Bacteroidota</taxon>
        <taxon>Chitinophagia</taxon>
        <taxon>Chitinophagales</taxon>
        <taxon>Chitinophagaceae</taxon>
        <taxon>Chitinophaga</taxon>
    </lineage>
</organism>
<dbReference type="AlphaFoldDB" id="A0A562TEK7"/>
<evidence type="ECO:0000256" key="1">
    <source>
        <dbReference type="ARBA" id="ARBA00022741"/>
    </source>
</evidence>
<name>A0A562TEK7_CHIJA</name>
<dbReference type="SUPFAM" id="SSF46689">
    <property type="entry name" value="Homeodomain-like"/>
    <property type="match status" value="1"/>
</dbReference>
<dbReference type="EMBL" id="VLLG01000002">
    <property type="protein sequence ID" value="TWI91969.1"/>
    <property type="molecule type" value="Genomic_DNA"/>
</dbReference>
<dbReference type="InterPro" id="IPR002197">
    <property type="entry name" value="HTH_Fis"/>
</dbReference>
<dbReference type="SUPFAM" id="SSF52172">
    <property type="entry name" value="CheY-like"/>
    <property type="match status" value="1"/>
</dbReference>
<feature type="modified residue" description="4-aspartylphosphate" evidence="5">
    <location>
        <position position="54"/>
    </location>
</feature>
<keyword evidence="2" id="KW-0067">ATP-binding</keyword>
<dbReference type="InterPro" id="IPR027417">
    <property type="entry name" value="P-loop_NTPase"/>
</dbReference>
<dbReference type="CDD" id="cd00009">
    <property type="entry name" value="AAA"/>
    <property type="match status" value="1"/>
</dbReference>
<dbReference type="GO" id="GO:0043565">
    <property type="term" value="F:sequence-specific DNA binding"/>
    <property type="evidence" value="ECO:0007669"/>
    <property type="project" value="InterPro"/>
</dbReference>
<dbReference type="InterPro" id="IPR058031">
    <property type="entry name" value="AAA_lid_NorR"/>
</dbReference>
<evidence type="ECO:0000256" key="3">
    <source>
        <dbReference type="ARBA" id="ARBA00023015"/>
    </source>
</evidence>
<dbReference type="GO" id="GO:0005524">
    <property type="term" value="F:ATP binding"/>
    <property type="evidence" value="ECO:0007669"/>
    <property type="project" value="UniProtKB-KW"/>
</dbReference>
<evidence type="ECO:0000256" key="4">
    <source>
        <dbReference type="ARBA" id="ARBA00023163"/>
    </source>
</evidence>
<dbReference type="SMART" id="SM00382">
    <property type="entry name" value="AAA"/>
    <property type="match status" value="1"/>
</dbReference>
<protein>
    <submittedName>
        <fullName evidence="8">DNA-binding NtrC family response regulator</fullName>
    </submittedName>
</protein>
<dbReference type="Proteomes" id="UP000316778">
    <property type="component" value="Unassembled WGS sequence"/>
</dbReference>
<dbReference type="InterPro" id="IPR002078">
    <property type="entry name" value="Sigma_54_int"/>
</dbReference>
<reference evidence="8 9" key="1">
    <citation type="journal article" date="2013" name="Stand. Genomic Sci.">
        <title>Genomic Encyclopedia of Type Strains, Phase I: The one thousand microbial genomes (KMG-I) project.</title>
        <authorList>
            <person name="Kyrpides N.C."/>
            <person name="Woyke T."/>
            <person name="Eisen J.A."/>
            <person name="Garrity G."/>
            <person name="Lilburn T.G."/>
            <person name="Beck B.J."/>
            <person name="Whitman W.B."/>
            <person name="Hugenholtz P."/>
            <person name="Klenk H.P."/>
        </authorList>
    </citation>
    <scope>NUCLEOTIDE SEQUENCE [LARGE SCALE GENOMIC DNA]</scope>
    <source>
        <strain evidence="8 9">DSM 13484</strain>
    </source>
</reference>
<dbReference type="PROSITE" id="PS50110">
    <property type="entry name" value="RESPONSE_REGULATORY"/>
    <property type="match status" value="1"/>
</dbReference>
<proteinExistence type="predicted"/>
<keyword evidence="9" id="KW-1185">Reference proteome</keyword>
<dbReference type="RefSeq" id="WP_145711130.1">
    <property type="nucleotide sequence ID" value="NZ_BAAAFY010000001.1"/>
</dbReference>
<dbReference type="InterPro" id="IPR025662">
    <property type="entry name" value="Sigma_54_int_dom_ATP-bd_1"/>
</dbReference>
<evidence type="ECO:0000256" key="2">
    <source>
        <dbReference type="ARBA" id="ARBA00022840"/>
    </source>
</evidence>
<dbReference type="SUPFAM" id="SSF52540">
    <property type="entry name" value="P-loop containing nucleoside triphosphate hydrolases"/>
    <property type="match status" value="1"/>
</dbReference>
<dbReference type="Gene3D" id="3.40.50.300">
    <property type="entry name" value="P-loop containing nucleotide triphosphate hydrolases"/>
    <property type="match status" value="1"/>
</dbReference>
<dbReference type="GO" id="GO:0000160">
    <property type="term" value="P:phosphorelay signal transduction system"/>
    <property type="evidence" value="ECO:0007669"/>
    <property type="project" value="InterPro"/>
</dbReference>
<dbReference type="Gene3D" id="3.40.50.2300">
    <property type="match status" value="1"/>
</dbReference>
<sequence>MPKGHILIIDDEEQLRKLLSRLLTLEGYTLHEAGSIRAATRLLEKEAVHVVLSDVKLPDGNGVVWTATLKNRYPETEVIVLTAYGNIADGVQAIKNGAFDYIVKGDDNNRILPLVSKAMDKALLQFRVRHLEKQIGGKYSFDNIIGQSPAIRSAIALAEKAAPADVTVLLLGETGAGKEVFAQAIHQGSGRRQQPFVAVNCSAFGRELLESELFGSVAGAFTGAVKDRKGFFEEAGGGTIFLDEIGEMPVELQAKLLRVLESGEFYRVGEAVPTKTDVRIIAATNRNLEAEIAAGHFREDLYYRLSGFQVQLPSLNQRPEDIPLLAGWFIQQLGPKLNKRVSGMAPAFLQALQQHVWKGNIRELRNVIERAIILTDTEVLEAAVLPLDFQWRPPAGETGSLRLADMEKQHIRKVLAFTSGNKTKAAELMEIGLTTLYNKIREYNL</sequence>
<dbReference type="Pfam" id="PF00158">
    <property type="entry name" value="Sigma54_activat"/>
    <property type="match status" value="1"/>
</dbReference>
<keyword evidence="4" id="KW-0804">Transcription</keyword>
<dbReference type="InterPro" id="IPR009057">
    <property type="entry name" value="Homeodomain-like_sf"/>
</dbReference>
<evidence type="ECO:0000313" key="8">
    <source>
        <dbReference type="EMBL" id="TWI91969.1"/>
    </source>
</evidence>
<keyword evidence="5" id="KW-0597">Phosphoprotein</keyword>
<dbReference type="Pfam" id="PF00072">
    <property type="entry name" value="Response_reg"/>
    <property type="match status" value="1"/>
</dbReference>
<dbReference type="InterPro" id="IPR003593">
    <property type="entry name" value="AAA+_ATPase"/>
</dbReference>
<dbReference type="Gene3D" id="1.10.10.60">
    <property type="entry name" value="Homeodomain-like"/>
    <property type="match status" value="1"/>
</dbReference>
<keyword evidence="8" id="KW-0238">DNA-binding</keyword>
<evidence type="ECO:0000313" key="9">
    <source>
        <dbReference type="Proteomes" id="UP000316778"/>
    </source>
</evidence>
<dbReference type="GO" id="GO:0006355">
    <property type="term" value="P:regulation of DNA-templated transcription"/>
    <property type="evidence" value="ECO:0007669"/>
    <property type="project" value="InterPro"/>
</dbReference>
<keyword evidence="1" id="KW-0547">Nucleotide-binding</keyword>
<dbReference type="InterPro" id="IPR011006">
    <property type="entry name" value="CheY-like_superfamily"/>
</dbReference>
<dbReference type="PANTHER" id="PTHR32071:SF121">
    <property type="entry name" value="SIGMA L-DEPENDENT TRANSCRIPTIONAL REGULATOR YQIR-RELATED"/>
    <property type="match status" value="1"/>
</dbReference>
<dbReference type="Gene3D" id="1.10.8.60">
    <property type="match status" value="1"/>
</dbReference>
<evidence type="ECO:0000259" key="7">
    <source>
        <dbReference type="PROSITE" id="PS50110"/>
    </source>
</evidence>
<dbReference type="SMART" id="SM00448">
    <property type="entry name" value="REC"/>
    <property type="match status" value="1"/>
</dbReference>
<evidence type="ECO:0000259" key="6">
    <source>
        <dbReference type="PROSITE" id="PS50045"/>
    </source>
</evidence>
<dbReference type="PRINTS" id="PR01590">
    <property type="entry name" value="HTHFIS"/>
</dbReference>
<evidence type="ECO:0000256" key="5">
    <source>
        <dbReference type="PROSITE-ProRule" id="PRU00169"/>
    </source>
</evidence>
<dbReference type="PANTHER" id="PTHR32071">
    <property type="entry name" value="TRANSCRIPTIONAL REGULATORY PROTEIN"/>
    <property type="match status" value="1"/>
</dbReference>
<keyword evidence="3" id="KW-0805">Transcription regulation</keyword>
<dbReference type="Pfam" id="PF02954">
    <property type="entry name" value="HTH_8"/>
    <property type="match status" value="1"/>
</dbReference>
<dbReference type="FunFam" id="3.40.50.300:FF:000006">
    <property type="entry name" value="DNA-binding transcriptional regulator NtrC"/>
    <property type="match status" value="1"/>
</dbReference>
<dbReference type="Pfam" id="PF25601">
    <property type="entry name" value="AAA_lid_14"/>
    <property type="match status" value="1"/>
</dbReference>
<dbReference type="PROSITE" id="PS00675">
    <property type="entry name" value="SIGMA54_INTERACT_1"/>
    <property type="match status" value="1"/>
</dbReference>
<dbReference type="InterPro" id="IPR001789">
    <property type="entry name" value="Sig_transdc_resp-reg_receiver"/>
</dbReference>